<accession>A0A1Y2IBG8</accession>
<reference evidence="2 3" key="1">
    <citation type="journal article" date="2015" name="Biotechnol. Biofuels">
        <title>Enhanced degradation of softwood versus hardwood by the white-rot fungus Pycnoporus coccineus.</title>
        <authorList>
            <person name="Couturier M."/>
            <person name="Navarro D."/>
            <person name="Chevret D."/>
            <person name="Henrissat B."/>
            <person name="Piumi F."/>
            <person name="Ruiz-Duenas F.J."/>
            <person name="Martinez A.T."/>
            <person name="Grigoriev I.V."/>
            <person name="Riley R."/>
            <person name="Lipzen A."/>
            <person name="Berrin J.G."/>
            <person name="Master E.R."/>
            <person name="Rosso M.N."/>
        </authorList>
    </citation>
    <scope>NUCLEOTIDE SEQUENCE [LARGE SCALE GENOMIC DNA]</scope>
    <source>
        <strain evidence="2 3">BRFM310</strain>
    </source>
</reference>
<gene>
    <name evidence="2" type="ORF">PYCCODRAFT_1480649</name>
</gene>
<feature type="region of interest" description="Disordered" evidence="1">
    <location>
        <begin position="73"/>
        <end position="104"/>
    </location>
</feature>
<evidence type="ECO:0000313" key="2">
    <source>
        <dbReference type="EMBL" id="OSC98464.1"/>
    </source>
</evidence>
<organism evidence="2 3">
    <name type="scientific">Trametes coccinea (strain BRFM310)</name>
    <name type="common">Pycnoporus coccineus</name>
    <dbReference type="NCBI Taxonomy" id="1353009"/>
    <lineage>
        <taxon>Eukaryota</taxon>
        <taxon>Fungi</taxon>
        <taxon>Dikarya</taxon>
        <taxon>Basidiomycota</taxon>
        <taxon>Agaricomycotina</taxon>
        <taxon>Agaricomycetes</taxon>
        <taxon>Polyporales</taxon>
        <taxon>Polyporaceae</taxon>
        <taxon>Trametes</taxon>
    </lineage>
</organism>
<name>A0A1Y2IBG8_TRAC3</name>
<evidence type="ECO:0000256" key="1">
    <source>
        <dbReference type="SAM" id="MobiDB-lite"/>
    </source>
</evidence>
<sequence length="332" mass="34439">MKEKRNRLPRAASDLRNALYKDCDGRHFPSLEEKMRVFQAIMRIPGIIYSKKLHLNWCSYKQKELRKAANLARKSDVHEQDGTVTAAQPTSAGSSSIPIPLSSTGESAEIISEWLRERLGAEPDPPLSVLCRWADALGVSVGDVAVILRKLAADAGGGGTSCSSACAGGGGGGDGDDVGDVGDVGTLSGTPDCDLDDGATDVMVERGTWQVAPVAADAGSDFTKLDTTEPDADAEGTTTVADGASPYEHTYTAYSPTVFSPPMGLPYADEPSGLPAHWDPRAARWTHDGGAVEDHADAAAGFVDGAFYAGAGKGPQAGGYGGAMSGAFAEFG</sequence>
<feature type="compositionally biased region" description="Polar residues" evidence="1">
    <location>
        <begin position="82"/>
        <end position="104"/>
    </location>
</feature>
<keyword evidence="3" id="KW-1185">Reference proteome</keyword>
<dbReference type="Proteomes" id="UP000193067">
    <property type="component" value="Unassembled WGS sequence"/>
</dbReference>
<proteinExistence type="predicted"/>
<dbReference type="AlphaFoldDB" id="A0A1Y2IBG8"/>
<evidence type="ECO:0000313" key="3">
    <source>
        <dbReference type="Proteomes" id="UP000193067"/>
    </source>
</evidence>
<protein>
    <submittedName>
        <fullName evidence="2">Uncharacterized protein</fullName>
    </submittedName>
</protein>
<dbReference type="OrthoDB" id="10579359at2759"/>
<dbReference type="EMBL" id="KZ084138">
    <property type="protein sequence ID" value="OSC98464.1"/>
    <property type="molecule type" value="Genomic_DNA"/>
</dbReference>